<dbReference type="AlphaFoldDB" id="A0A0W8F1Q0"/>
<dbReference type="InterPro" id="IPR001926">
    <property type="entry name" value="TrpB-like_PALP"/>
</dbReference>
<gene>
    <name evidence="6" type="ORF">ASZ90_015521</name>
</gene>
<dbReference type="PANTHER" id="PTHR48078">
    <property type="entry name" value="THREONINE DEHYDRATASE, MITOCHONDRIAL-RELATED"/>
    <property type="match status" value="1"/>
</dbReference>
<dbReference type="Pfam" id="PF00291">
    <property type="entry name" value="PALP"/>
    <property type="match status" value="1"/>
</dbReference>
<name>A0A0W8F1Q0_9ZZZZ</name>
<evidence type="ECO:0000313" key="6">
    <source>
        <dbReference type="EMBL" id="KUG14827.1"/>
    </source>
</evidence>
<evidence type="ECO:0000256" key="2">
    <source>
        <dbReference type="ARBA" id="ARBA00010869"/>
    </source>
</evidence>
<evidence type="ECO:0000259" key="5">
    <source>
        <dbReference type="Pfam" id="PF00291"/>
    </source>
</evidence>
<protein>
    <submittedName>
        <fullName evidence="6">Threonine dehydratase, catabolic</fullName>
        <ecNumber evidence="6">4.3.1.19</ecNumber>
    </submittedName>
</protein>
<dbReference type="GO" id="GO:0006565">
    <property type="term" value="P:L-serine catabolic process"/>
    <property type="evidence" value="ECO:0007669"/>
    <property type="project" value="TreeGrafter"/>
</dbReference>
<keyword evidence="3" id="KW-0663">Pyridoxal phosphate</keyword>
<dbReference type="Gene3D" id="3.40.50.1100">
    <property type="match status" value="1"/>
</dbReference>
<dbReference type="FunFam" id="3.40.50.1100:FF:000007">
    <property type="entry name" value="L-threonine dehydratase catabolic TdcB"/>
    <property type="match status" value="1"/>
</dbReference>
<feature type="domain" description="Tryptophan synthase beta chain-like PALP" evidence="5">
    <location>
        <begin position="1"/>
        <end position="207"/>
    </location>
</feature>
<evidence type="ECO:0000256" key="1">
    <source>
        <dbReference type="ARBA" id="ARBA00001933"/>
    </source>
</evidence>
<dbReference type="PANTHER" id="PTHR48078:SF6">
    <property type="entry name" value="L-THREONINE DEHYDRATASE CATABOLIC TDCB"/>
    <property type="match status" value="1"/>
</dbReference>
<dbReference type="GO" id="GO:0009097">
    <property type="term" value="P:isoleucine biosynthetic process"/>
    <property type="evidence" value="ECO:0007669"/>
    <property type="project" value="TreeGrafter"/>
</dbReference>
<dbReference type="GO" id="GO:0003941">
    <property type="term" value="F:L-serine ammonia-lyase activity"/>
    <property type="evidence" value="ECO:0007669"/>
    <property type="project" value="TreeGrafter"/>
</dbReference>
<reference evidence="6" key="1">
    <citation type="journal article" date="2015" name="Proc. Natl. Acad. Sci. U.S.A.">
        <title>Networks of energetic and metabolic interactions define dynamics in microbial communities.</title>
        <authorList>
            <person name="Embree M."/>
            <person name="Liu J.K."/>
            <person name="Al-Bassam M.M."/>
            <person name="Zengler K."/>
        </authorList>
    </citation>
    <scope>NUCLEOTIDE SEQUENCE</scope>
</reference>
<comment type="similarity">
    <text evidence="2">Belongs to the serine/threonine dehydratase family.</text>
</comment>
<dbReference type="InterPro" id="IPR036052">
    <property type="entry name" value="TrpB-like_PALP_sf"/>
</dbReference>
<dbReference type="SUPFAM" id="SSF53686">
    <property type="entry name" value="Tryptophan synthase beta subunit-like PLP-dependent enzymes"/>
    <property type="match status" value="1"/>
</dbReference>
<dbReference type="EC" id="4.3.1.19" evidence="6"/>
<organism evidence="6">
    <name type="scientific">hydrocarbon metagenome</name>
    <dbReference type="NCBI Taxonomy" id="938273"/>
    <lineage>
        <taxon>unclassified sequences</taxon>
        <taxon>metagenomes</taxon>
        <taxon>ecological metagenomes</taxon>
    </lineage>
</organism>
<keyword evidence="4 6" id="KW-0456">Lyase</keyword>
<dbReference type="EMBL" id="LNQE01001615">
    <property type="protein sequence ID" value="KUG14827.1"/>
    <property type="molecule type" value="Genomic_DNA"/>
</dbReference>
<evidence type="ECO:0000256" key="3">
    <source>
        <dbReference type="ARBA" id="ARBA00022898"/>
    </source>
</evidence>
<comment type="cofactor">
    <cofactor evidence="1">
        <name>pyridoxal 5'-phosphate</name>
        <dbReference type="ChEBI" id="CHEBI:597326"/>
    </cofactor>
</comment>
<sequence length="313" mass="32663">MPVWVSPGKQEAATGYGARIILNGSTLQESIDHAMTLAAERSMTFIHPYNDEAVIAGQGTIGLEILEDLPDTGSIVVPVGGGGLIAGIATAVKAIRPDIRIIGVQAAACPSAAAARETGGPATVTAYPTIADGIRVTRTGDLTWPAIRDLVDTIVLVDEAAMVNAISVLLERKKVLAEGAGAAPLAALLSGAVTPAPGEKIVLVISGGNVDAFLLERIIRKGLYDSGRVLQCSFEIEEGVRALPHLLSLVAAEGGTISRVEQERITPDLPLYLIRVTLEIEVRGPRHGRRVMAALETAGYPMKVPVQGTGTHP</sequence>
<comment type="caution">
    <text evidence="6">The sequence shown here is derived from an EMBL/GenBank/DDBJ whole genome shotgun (WGS) entry which is preliminary data.</text>
</comment>
<dbReference type="GO" id="GO:0004794">
    <property type="term" value="F:threonine deaminase activity"/>
    <property type="evidence" value="ECO:0007669"/>
    <property type="project" value="UniProtKB-EC"/>
</dbReference>
<evidence type="ECO:0000256" key="4">
    <source>
        <dbReference type="ARBA" id="ARBA00023239"/>
    </source>
</evidence>
<dbReference type="InterPro" id="IPR050147">
    <property type="entry name" value="Ser/Thr_Dehydratase"/>
</dbReference>
<proteinExistence type="inferred from homology"/>
<accession>A0A0W8F1Q0</accession>
<dbReference type="GO" id="GO:0006567">
    <property type="term" value="P:L-threonine catabolic process"/>
    <property type="evidence" value="ECO:0007669"/>
    <property type="project" value="TreeGrafter"/>
</dbReference>